<dbReference type="Proteomes" id="UP000613160">
    <property type="component" value="Unassembled WGS sequence"/>
</dbReference>
<feature type="domain" description="CN hydrolase" evidence="2">
    <location>
        <begin position="6"/>
        <end position="242"/>
    </location>
</feature>
<dbReference type="PANTHER" id="PTHR43674:SF16">
    <property type="entry name" value="CARBON-NITROGEN FAMILY, PUTATIVE (AFU_ORTHOLOGUE AFUA_5G02350)-RELATED"/>
    <property type="match status" value="1"/>
</dbReference>
<evidence type="ECO:0000313" key="4">
    <source>
        <dbReference type="Proteomes" id="UP000613160"/>
    </source>
</evidence>
<dbReference type="SUPFAM" id="SSF56317">
    <property type="entry name" value="Carbon-nitrogen hydrolase"/>
    <property type="match status" value="2"/>
</dbReference>
<comment type="caution">
    <text evidence="3">The sequence shown here is derived from an EMBL/GenBank/DDBJ whole genome shotgun (WGS) entry which is preliminary data.</text>
</comment>
<sequence length="593" mass="62881">MPSPAFQAAAVQFEPSLGAKEANIAGLLALVEEAAAAGGKLIVTPEMGTTGYCWFDRAEVKPMVEPVPGPTTDRFAALAKRLGIHIVIGLPEVDPATDLYYNSAVLIGPDGVVGTHRKTHPYISEPKWAASGDLGHQVFETPLGRIALLICMDIHFVETARLVALGGAEVICHISNWLAERTPAPYWISRAFENGVHLVESNRWGLERGVQFSGGSCIIGPDGAILAAIDSGDGFVVATVDPAGPGTGMVFGEPVFEQRRPALYMELLTNTFSWNPGDFFRLYGEKPLPEGRKARIAVGEFSPSRDAATNLATIRELADETLAEGAELLVLPERCLTGLEAPGETAIGLDDPRVHDLLALTEKTGLHMVAGLALREGGQVFNAAIVCGPAGLLGVARQTHVTAADRAWATPGDDFTVVDLPFARLGVMVGHDASFPEVGRVLALRGCDVIACPAAIDGGFHGQHGGTLVVQPAPIPTGADPLHWHHFRVRGGENNCYFAFANARPASGAPSHSGVFGPDSFAFPRQEAVVAGNRRLAVLSADTGNLGSVYPTHVVRRKDLVLMRQPHHYPRLIAPLAPTTAQTWETPAVISTG</sequence>
<accession>A0A917DBS7</accession>
<keyword evidence="1" id="KW-0378">Hydrolase</keyword>
<dbReference type="InterPro" id="IPR050345">
    <property type="entry name" value="Aliph_Amidase/BUP"/>
</dbReference>
<organism evidence="3 4">
    <name type="scientific">Aureimonas glaciei</name>
    <dbReference type="NCBI Taxonomy" id="1776957"/>
    <lineage>
        <taxon>Bacteria</taxon>
        <taxon>Pseudomonadati</taxon>
        <taxon>Pseudomonadota</taxon>
        <taxon>Alphaproteobacteria</taxon>
        <taxon>Hyphomicrobiales</taxon>
        <taxon>Aurantimonadaceae</taxon>
        <taxon>Aureimonas</taxon>
    </lineage>
</organism>
<reference evidence="3" key="2">
    <citation type="submission" date="2020-09" db="EMBL/GenBank/DDBJ databases">
        <authorList>
            <person name="Sun Q."/>
            <person name="Zhou Y."/>
        </authorList>
    </citation>
    <scope>NUCLEOTIDE SEQUENCE</scope>
    <source>
        <strain evidence="3">CGMCC 1.15493</strain>
    </source>
</reference>
<evidence type="ECO:0000313" key="3">
    <source>
        <dbReference type="EMBL" id="GGD23290.1"/>
    </source>
</evidence>
<keyword evidence="4" id="KW-1185">Reference proteome</keyword>
<dbReference type="Pfam" id="PF00795">
    <property type="entry name" value="CN_hydrolase"/>
    <property type="match status" value="2"/>
</dbReference>
<dbReference type="InterPro" id="IPR036526">
    <property type="entry name" value="C-N_Hydrolase_sf"/>
</dbReference>
<dbReference type="EMBL" id="BMJJ01000006">
    <property type="protein sequence ID" value="GGD23290.1"/>
    <property type="molecule type" value="Genomic_DNA"/>
</dbReference>
<dbReference type="PANTHER" id="PTHR43674">
    <property type="entry name" value="NITRILASE C965.09-RELATED"/>
    <property type="match status" value="1"/>
</dbReference>
<gene>
    <name evidence="3" type="ORF">GCM10011335_27740</name>
</gene>
<evidence type="ECO:0000256" key="1">
    <source>
        <dbReference type="ARBA" id="ARBA00022801"/>
    </source>
</evidence>
<reference evidence="3" key="1">
    <citation type="journal article" date="2014" name="Int. J. Syst. Evol. Microbiol.">
        <title>Complete genome sequence of Corynebacterium casei LMG S-19264T (=DSM 44701T), isolated from a smear-ripened cheese.</title>
        <authorList>
            <consortium name="US DOE Joint Genome Institute (JGI-PGF)"/>
            <person name="Walter F."/>
            <person name="Albersmeier A."/>
            <person name="Kalinowski J."/>
            <person name="Ruckert C."/>
        </authorList>
    </citation>
    <scope>NUCLEOTIDE SEQUENCE</scope>
    <source>
        <strain evidence="3">CGMCC 1.15493</strain>
    </source>
</reference>
<feature type="domain" description="CN hydrolase" evidence="2">
    <location>
        <begin position="294"/>
        <end position="545"/>
    </location>
</feature>
<dbReference type="RefSeq" id="WP_188851610.1">
    <property type="nucleotide sequence ID" value="NZ_BMJJ01000006.1"/>
</dbReference>
<proteinExistence type="predicted"/>
<evidence type="ECO:0000259" key="2">
    <source>
        <dbReference type="PROSITE" id="PS50263"/>
    </source>
</evidence>
<dbReference type="GO" id="GO:0016811">
    <property type="term" value="F:hydrolase activity, acting on carbon-nitrogen (but not peptide) bonds, in linear amides"/>
    <property type="evidence" value="ECO:0007669"/>
    <property type="project" value="TreeGrafter"/>
</dbReference>
<dbReference type="AlphaFoldDB" id="A0A917DBS7"/>
<dbReference type="PROSITE" id="PS50263">
    <property type="entry name" value="CN_HYDROLASE"/>
    <property type="match status" value="2"/>
</dbReference>
<name>A0A917DBS7_9HYPH</name>
<dbReference type="InterPro" id="IPR003010">
    <property type="entry name" value="C-N_Hydrolase"/>
</dbReference>
<protein>
    <submittedName>
        <fullName evidence="3">Amidohydrolase</fullName>
    </submittedName>
</protein>
<dbReference type="Gene3D" id="3.60.110.10">
    <property type="entry name" value="Carbon-nitrogen hydrolase"/>
    <property type="match status" value="2"/>
</dbReference>